<name>A0A9D9IRH9_9BACT</name>
<dbReference type="GO" id="GO:0004518">
    <property type="term" value="F:nuclease activity"/>
    <property type="evidence" value="ECO:0007669"/>
    <property type="project" value="InterPro"/>
</dbReference>
<accession>A0A9D9IRH9</accession>
<reference evidence="2" key="1">
    <citation type="submission" date="2020-10" db="EMBL/GenBank/DDBJ databases">
        <authorList>
            <person name="Gilroy R."/>
        </authorList>
    </citation>
    <scope>NUCLEOTIDE SEQUENCE</scope>
    <source>
        <strain evidence="2">6919</strain>
    </source>
</reference>
<comment type="caution">
    <text evidence="2">The sequence shown here is derived from an EMBL/GenBank/DDBJ whole genome shotgun (WGS) entry which is preliminary data.</text>
</comment>
<dbReference type="EMBL" id="JADIMC010000058">
    <property type="protein sequence ID" value="MBO8476323.1"/>
    <property type="molecule type" value="Genomic_DNA"/>
</dbReference>
<gene>
    <name evidence="2" type="ORF">IAB88_04955</name>
</gene>
<dbReference type="Pfam" id="PF02577">
    <property type="entry name" value="BFN_dom"/>
    <property type="match status" value="1"/>
</dbReference>
<dbReference type="InterPro" id="IPR003729">
    <property type="entry name" value="Bi_nuclease_dom"/>
</dbReference>
<dbReference type="PANTHER" id="PTHR15160">
    <property type="entry name" value="VON HIPPEL-LINDAU PROTEIN"/>
    <property type="match status" value="1"/>
</dbReference>
<dbReference type="Gene3D" id="3.10.690.10">
    <property type="entry name" value="Bifunctional nuclease domain"/>
    <property type="match status" value="1"/>
</dbReference>
<sequence length="201" mass="22503">MEEKKVKLRVLGVSYNQIQSGAYALILVEEGGKFRIPVVIGAAEAQSIAAKLENVQLPRPLIHDVFHMMTHAFGIIVKEVFIYKFQRGVFYSEITFADGDREVRIDSRTSDAIAIALRTNTPIYTTSEILKNTGFAVTGDDTVVDVEQESIPEGLETVPLTRFAIPELEKMLQSSIVKEEYERAAEIKKVIDEKKAQNAEK</sequence>
<evidence type="ECO:0000313" key="2">
    <source>
        <dbReference type="EMBL" id="MBO8476323.1"/>
    </source>
</evidence>
<dbReference type="PANTHER" id="PTHR15160:SF1">
    <property type="entry name" value="VON HIPPEL-LINDAU DISEASE TUMOR SUPPRESSOR"/>
    <property type="match status" value="1"/>
</dbReference>
<evidence type="ECO:0000259" key="1">
    <source>
        <dbReference type="PROSITE" id="PS51658"/>
    </source>
</evidence>
<protein>
    <submittedName>
        <fullName evidence="2">Bifunctional nuclease family protein</fullName>
    </submittedName>
</protein>
<dbReference type="PROSITE" id="PS51658">
    <property type="entry name" value="BFN"/>
    <property type="match status" value="1"/>
</dbReference>
<reference evidence="2" key="2">
    <citation type="journal article" date="2021" name="PeerJ">
        <title>Extensive microbial diversity within the chicken gut microbiome revealed by metagenomics and culture.</title>
        <authorList>
            <person name="Gilroy R."/>
            <person name="Ravi A."/>
            <person name="Getino M."/>
            <person name="Pursley I."/>
            <person name="Horton D.L."/>
            <person name="Alikhan N.F."/>
            <person name="Baker D."/>
            <person name="Gharbi K."/>
            <person name="Hall N."/>
            <person name="Watson M."/>
            <person name="Adriaenssens E.M."/>
            <person name="Foster-Nyarko E."/>
            <person name="Jarju S."/>
            <person name="Secka A."/>
            <person name="Antonio M."/>
            <person name="Oren A."/>
            <person name="Chaudhuri R.R."/>
            <person name="La Ragione R."/>
            <person name="Hildebrand F."/>
            <person name="Pallen M.J."/>
        </authorList>
    </citation>
    <scope>NUCLEOTIDE SEQUENCE</scope>
    <source>
        <strain evidence="2">6919</strain>
    </source>
</reference>
<feature type="domain" description="BFN" evidence="1">
    <location>
        <begin position="5"/>
        <end position="137"/>
    </location>
</feature>
<dbReference type="Proteomes" id="UP000823598">
    <property type="component" value="Unassembled WGS sequence"/>
</dbReference>
<evidence type="ECO:0000313" key="3">
    <source>
        <dbReference type="Proteomes" id="UP000823598"/>
    </source>
</evidence>
<dbReference type="AlphaFoldDB" id="A0A9D9IRH9"/>
<dbReference type="InterPro" id="IPR036104">
    <property type="entry name" value="BFN_sf"/>
</dbReference>
<proteinExistence type="predicted"/>
<organism evidence="2 3">
    <name type="scientific">Candidatus Limisoma faecipullorum</name>
    <dbReference type="NCBI Taxonomy" id="2840854"/>
    <lineage>
        <taxon>Bacteria</taxon>
        <taxon>Pseudomonadati</taxon>
        <taxon>Bacteroidota</taxon>
        <taxon>Bacteroidia</taxon>
        <taxon>Bacteroidales</taxon>
        <taxon>Candidatus Limisoma</taxon>
    </lineage>
</organism>
<dbReference type="SUPFAM" id="SSF103256">
    <property type="entry name" value="Hypothetical protein TM0160"/>
    <property type="match status" value="1"/>
</dbReference>